<dbReference type="RefSeq" id="WP_079690043.1">
    <property type="nucleotide sequence ID" value="NZ_FUZU01000004.1"/>
</dbReference>
<evidence type="ECO:0000313" key="3">
    <source>
        <dbReference type="Proteomes" id="UP000190961"/>
    </source>
</evidence>
<dbReference type="EMBL" id="FUZU01000004">
    <property type="protein sequence ID" value="SKC87798.1"/>
    <property type="molecule type" value="Genomic_DNA"/>
</dbReference>
<dbReference type="GO" id="GO:0006167">
    <property type="term" value="P:AMP biosynthetic process"/>
    <property type="evidence" value="ECO:0007669"/>
    <property type="project" value="TreeGrafter"/>
</dbReference>
<dbReference type="PANTHER" id="PTHR21340:SF7">
    <property type="entry name" value="NUDIX HYDROLASE DOMAIN-CONTAINING PROTEIN"/>
    <property type="match status" value="1"/>
</dbReference>
<protein>
    <submittedName>
        <fullName evidence="2">Predicted NTP pyrophosphohydrolase, NUDIX family</fullName>
    </submittedName>
</protein>
<dbReference type="CDD" id="cd04662">
    <property type="entry name" value="NUDIX_Hydrolase"/>
    <property type="match status" value="1"/>
</dbReference>
<dbReference type="PANTHER" id="PTHR21340">
    <property type="entry name" value="DIADENOSINE 5,5-P1,P4-TETRAPHOSPHATE PYROPHOSPHOHYDROLASE MUTT"/>
    <property type="match status" value="1"/>
</dbReference>
<sequence length="154" mass="17254">MAKTTAGVLLYRFTNGPLEVFLVHPGGPFWARKDLGAWSVPKGELNENEDALEGAKREFQEETSISIAGDFITLRPVKGSNSKTIRIFAIEQDVDPAQVKSNLFSMEWPVKSGKFKEFPEVDKGGWFTIDEALEKINKSQVPILEELNTILKNQ</sequence>
<dbReference type="InterPro" id="IPR051325">
    <property type="entry name" value="Nudix_hydrolase_domain"/>
</dbReference>
<dbReference type="SUPFAM" id="SSF55811">
    <property type="entry name" value="Nudix"/>
    <property type="match status" value="1"/>
</dbReference>
<name>A0A1T5MIQ3_9BACT</name>
<organism evidence="2 3">
    <name type="scientific">Ohtaekwangia koreensis</name>
    <dbReference type="NCBI Taxonomy" id="688867"/>
    <lineage>
        <taxon>Bacteria</taxon>
        <taxon>Pseudomonadati</taxon>
        <taxon>Bacteroidota</taxon>
        <taxon>Cytophagia</taxon>
        <taxon>Cytophagales</taxon>
        <taxon>Fulvivirgaceae</taxon>
        <taxon>Ohtaekwangia</taxon>
    </lineage>
</organism>
<feature type="domain" description="Nudix hydrolase" evidence="1">
    <location>
        <begin position="1"/>
        <end position="149"/>
    </location>
</feature>
<dbReference type="InterPro" id="IPR015797">
    <property type="entry name" value="NUDIX_hydrolase-like_dom_sf"/>
</dbReference>
<gene>
    <name evidence="2" type="ORF">SAMN05660236_5515</name>
</gene>
<keyword evidence="2" id="KW-0378">Hydrolase</keyword>
<dbReference type="GO" id="GO:0004081">
    <property type="term" value="F:bis(5'-nucleosyl)-tetraphosphatase (asymmetrical) activity"/>
    <property type="evidence" value="ECO:0007669"/>
    <property type="project" value="TreeGrafter"/>
</dbReference>
<accession>A0A1T5MIQ3</accession>
<dbReference type="STRING" id="688867.SAMN05660236_5515"/>
<dbReference type="PROSITE" id="PS51462">
    <property type="entry name" value="NUDIX"/>
    <property type="match status" value="1"/>
</dbReference>
<dbReference type="Gene3D" id="3.90.79.10">
    <property type="entry name" value="Nucleoside Triphosphate Pyrophosphohydrolase"/>
    <property type="match status" value="1"/>
</dbReference>
<evidence type="ECO:0000259" key="1">
    <source>
        <dbReference type="PROSITE" id="PS51462"/>
    </source>
</evidence>
<dbReference type="GO" id="GO:0006754">
    <property type="term" value="P:ATP biosynthetic process"/>
    <property type="evidence" value="ECO:0007669"/>
    <property type="project" value="TreeGrafter"/>
</dbReference>
<proteinExistence type="predicted"/>
<dbReference type="OrthoDB" id="954553at2"/>
<reference evidence="2 3" key="1">
    <citation type="submission" date="2017-02" db="EMBL/GenBank/DDBJ databases">
        <authorList>
            <person name="Peterson S.W."/>
        </authorList>
    </citation>
    <scope>NUCLEOTIDE SEQUENCE [LARGE SCALE GENOMIC DNA]</scope>
    <source>
        <strain evidence="2 3">DSM 25262</strain>
    </source>
</reference>
<dbReference type="AlphaFoldDB" id="A0A1T5MIQ3"/>
<evidence type="ECO:0000313" key="2">
    <source>
        <dbReference type="EMBL" id="SKC87798.1"/>
    </source>
</evidence>
<dbReference type="InterPro" id="IPR000086">
    <property type="entry name" value="NUDIX_hydrolase_dom"/>
</dbReference>
<dbReference type="Pfam" id="PF00293">
    <property type="entry name" value="NUDIX"/>
    <property type="match status" value="1"/>
</dbReference>
<keyword evidence="3" id="KW-1185">Reference proteome</keyword>
<dbReference type="Proteomes" id="UP000190961">
    <property type="component" value="Unassembled WGS sequence"/>
</dbReference>